<evidence type="ECO:0000256" key="1">
    <source>
        <dbReference type="SAM" id="Phobius"/>
    </source>
</evidence>
<dbReference type="Proteomes" id="UP000064967">
    <property type="component" value="Chromosome"/>
</dbReference>
<proteinExistence type="predicted"/>
<sequence>MSSREARVRVRIGPGAAATVWVRREPGDLTTAVLGNVGSDGWAPVVLPCEVVVDDAGVRFDPTTPDVDELETEADVDDVTVVFPIEHVMGEPPPFATRPTETGTWPVPRPLEEIRQAPVDQAALRANVPSQDAAAPAGSQEAPIVSGGSGLARAWRETSPPRKVLAVLLPFALTFTVWAIVVRARAPVGSRVAAPTTAIASATIASATAPKAEPPAAAPAVVSSSGPPPVAPAGVASAPAAAAASGKSPPKKTLERAAGDAVAAGSYPEALQMYEELSRRSPDVAAYRQAARILRAKMAANLAPR</sequence>
<keyword evidence="1" id="KW-0812">Transmembrane</keyword>
<evidence type="ECO:0000313" key="3">
    <source>
        <dbReference type="Proteomes" id="UP000064967"/>
    </source>
</evidence>
<keyword evidence="3" id="KW-1185">Reference proteome</keyword>
<gene>
    <name evidence="2" type="ORF">AKJ09_00733</name>
</gene>
<keyword evidence="1" id="KW-0472">Membrane</keyword>
<reference evidence="2 3" key="1">
    <citation type="submission" date="2015-08" db="EMBL/GenBank/DDBJ databases">
        <authorList>
            <person name="Babu N.S."/>
            <person name="Beckwith C.J."/>
            <person name="Beseler K.G."/>
            <person name="Brison A."/>
            <person name="Carone J.V."/>
            <person name="Caskin T.P."/>
            <person name="Diamond M."/>
            <person name="Durham M.E."/>
            <person name="Foxe J.M."/>
            <person name="Go M."/>
            <person name="Henderson B.A."/>
            <person name="Jones I.B."/>
            <person name="McGettigan J.A."/>
            <person name="Micheletti S.J."/>
            <person name="Nasrallah M.E."/>
            <person name="Ortiz D."/>
            <person name="Piller C.R."/>
            <person name="Privatt S.R."/>
            <person name="Schneider S.L."/>
            <person name="Sharp S."/>
            <person name="Smith T.C."/>
            <person name="Stanton J.D."/>
            <person name="Ullery H.E."/>
            <person name="Wilson R.J."/>
            <person name="Serrano M.G."/>
            <person name="Buck G."/>
            <person name="Lee V."/>
            <person name="Wang Y."/>
            <person name="Carvalho R."/>
            <person name="Voegtly L."/>
            <person name="Shi R."/>
            <person name="Duckworth R."/>
            <person name="Johnson A."/>
            <person name="Loviza R."/>
            <person name="Walstead R."/>
            <person name="Shah Z."/>
            <person name="Kiflezghi M."/>
            <person name="Wade K."/>
            <person name="Ball S.L."/>
            <person name="Bradley K.W."/>
            <person name="Asai D.J."/>
            <person name="Bowman C.A."/>
            <person name="Russell D.A."/>
            <person name="Pope W.H."/>
            <person name="Jacobs-Sera D."/>
            <person name="Hendrix R.W."/>
            <person name="Hatfull G.F."/>
        </authorList>
    </citation>
    <scope>NUCLEOTIDE SEQUENCE [LARGE SCALE GENOMIC DNA]</scope>
    <source>
        <strain evidence="2 3">DSM 27648</strain>
    </source>
</reference>
<dbReference type="STRING" id="1391654.AKJ09_00733"/>
<dbReference type="EMBL" id="CP012333">
    <property type="protein sequence ID" value="AKU94069.1"/>
    <property type="molecule type" value="Genomic_DNA"/>
</dbReference>
<accession>A0A0K1PLT1</accession>
<dbReference type="KEGG" id="llu:AKJ09_00733"/>
<feature type="transmembrane region" description="Helical" evidence="1">
    <location>
        <begin position="164"/>
        <end position="181"/>
    </location>
</feature>
<keyword evidence="1" id="KW-1133">Transmembrane helix</keyword>
<evidence type="ECO:0000313" key="2">
    <source>
        <dbReference type="EMBL" id="AKU94069.1"/>
    </source>
</evidence>
<protein>
    <submittedName>
        <fullName evidence="2">Uncharacterized protein</fullName>
    </submittedName>
</protein>
<dbReference type="AlphaFoldDB" id="A0A0K1PLT1"/>
<dbReference type="RefSeq" id="WP_169927215.1">
    <property type="nucleotide sequence ID" value="NZ_CP012333.1"/>
</dbReference>
<organism evidence="2 3">
    <name type="scientific">Labilithrix luteola</name>
    <dbReference type="NCBI Taxonomy" id="1391654"/>
    <lineage>
        <taxon>Bacteria</taxon>
        <taxon>Pseudomonadati</taxon>
        <taxon>Myxococcota</taxon>
        <taxon>Polyangia</taxon>
        <taxon>Polyangiales</taxon>
        <taxon>Labilitrichaceae</taxon>
        <taxon>Labilithrix</taxon>
    </lineage>
</organism>
<name>A0A0K1PLT1_9BACT</name>